<accession>A0AC35U6K9</accession>
<evidence type="ECO:0000313" key="2">
    <source>
        <dbReference type="WBParaSite" id="RSKR_0000786900.1"/>
    </source>
</evidence>
<organism evidence="1 2">
    <name type="scientific">Rhabditophanes sp. KR3021</name>
    <dbReference type="NCBI Taxonomy" id="114890"/>
    <lineage>
        <taxon>Eukaryota</taxon>
        <taxon>Metazoa</taxon>
        <taxon>Ecdysozoa</taxon>
        <taxon>Nematoda</taxon>
        <taxon>Chromadorea</taxon>
        <taxon>Rhabditida</taxon>
        <taxon>Tylenchina</taxon>
        <taxon>Panagrolaimomorpha</taxon>
        <taxon>Strongyloidoidea</taxon>
        <taxon>Alloionematidae</taxon>
        <taxon>Rhabditophanes</taxon>
    </lineage>
</organism>
<sequence length="117" mass="13769">MKFTAYISSTIWFLNYYQSISCQSGGDQEFDPYVYRAHHVPYKNTQYATDWWGSDVAYLQGPLLAAAKPTKFHTPVKLPTIAPYVVKWSELNNVAVNEENTWNFEKRIDRKVWWPNK</sequence>
<name>A0AC35U6K9_9BILA</name>
<dbReference type="WBParaSite" id="RSKR_0000786900.1">
    <property type="protein sequence ID" value="RSKR_0000786900.1"/>
    <property type="gene ID" value="RSKR_0000786900"/>
</dbReference>
<proteinExistence type="predicted"/>
<evidence type="ECO:0000313" key="1">
    <source>
        <dbReference type="Proteomes" id="UP000095286"/>
    </source>
</evidence>
<protein>
    <submittedName>
        <fullName evidence="2">Secreted protein</fullName>
    </submittedName>
</protein>
<dbReference type="Proteomes" id="UP000095286">
    <property type="component" value="Unplaced"/>
</dbReference>
<reference evidence="2" key="1">
    <citation type="submission" date="2016-11" db="UniProtKB">
        <authorList>
            <consortium name="WormBaseParasite"/>
        </authorList>
    </citation>
    <scope>IDENTIFICATION</scope>
    <source>
        <strain evidence="2">KR3021</strain>
    </source>
</reference>